<feature type="compositionally biased region" description="Low complexity" evidence="1">
    <location>
        <begin position="211"/>
        <end position="224"/>
    </location>
</feature>
<feature type="compositionally biased region" description="Low complexity" evidence="1">
    <location>
        <begin position="184"/>
        <end position="195"/>
    </location>
</feature>
<organism evidence="2 3">
    <name type="scientific">[Candida] subhashii</name>
    <dbReference type="NCBI Taxonomy" id="561895"/>
    <lineage>
        <taxon>Eukaryota</taxon>
        <taxon>Fungi</taxon>
        <taxon>Dikarya</taxon>
        <taxon>Ascomycota</taxon>
        <taxon>Saccharomycotina</taxon>
        <taxon>Pichiomycetes</taxon>
        <taxon>Debaryomycetaceae</taxon>
        <taxon>Spathaspora</taxon>
    </lineage>
</organism>
<feature type="compositionally biased region" description="Basic and acidic residues" evidence="1">
    <location>
        <begin position="227"/>
        <end position="247"/>
    </location>
</feature>
<protein>
    <submittedName>
        <fullName evidence="2">Uncharacterized protein</fullName>
    </submittedName>
</protein>
<reference evidence="2 3" key="1">
    <citation type="journal article" date="2021" name="DNA Res.">
        <title>Genome analysis of Candida subhashii reveals its hybrid nature and dual mitochondrial genome conformations.</title>
        <authorList>
            <person name="Mixao V."/>
            <person name="Hegedusova E."/>
            <person name="Saus E."/>
            <person name="Pryszcz L.P."/>
            <person name="Cillingova A."/>
            <person name="Nosek J."/>
            <person name="Gabaldon T."/>
        </authorList>
    </citation>
    <scope>NUCLEOTIDE SEQUENCE [LARGE SCALE GENOMIC DNA]</scope>
    <source>
        <strain evidence="2 3">CBS 10753</strain>
    </source>
</reference>
<dbReference type="AlphaFoldDB" id="A0A8J5QJ13"/>
<feature type="region of interest" description="Disordered" evidence="1">
    <location>
        <begin position="146"/>
        <end position="247"/>
    </location>
</feature>
<comment type="caution">
    <text evidence="2">The sequence shown here is derived from an EMBL/GenBank/DDBJ whole genome shotgun (WGS) entry which is preliminary data.</text>
</comment>
<accession>A0A8J5QJ13</accession>
<evidence type="ECO:0000313" key="2">
    <source>
        <dbReference type="EMBL" id="KAG7663957.1"/>
    </source>
</evidence>
<dbReference type="EMBL" id="JAGSYN010000112">
    <property type="protein sequence ID" value="KAG7663957.1"/>
    <property type="molecule type" value="Genomic_DNA"/>
</dbReference>
<keyword evidence="3" id="KW-1185">Reference proteome</keyword>
<gene>
    <name evidence="2" type="ORF">J8A68_002518</name>
</gene>
<feature type="compositionally biased region" description="Basic and acidic residues" evidence="1">
    <location>
        <begin position="166"/>
        <end position="180"/>
    </location>
</feature>
<dbReference type="Proteomes" id="UP000694255">
    <property type="component" value="Unassembled WGS sequence"/>
</dbReference>
<sequence length="247" mass="26942">MIRQTFIKASTRISANSLRVPATISTYRSYSVVDKTKDILNKVNLKTGQVLADGLEATEHAVENVQAMPKKAGQLFKDGMDQAEALAEGSTPEEKLHRVKNVQRSAAEGAKETADEAAGKAKGKAYEAKETIDNAAETTKGKAYETAESAKQKTRQATSWAQEELDPIRSKAEEISENIKNKASKATASIKSTASEAVKKAGQTIEENEPEPNQYNQNVKQNYKGYDSLKDKGSKVEGEQNRPDDGF</sequence>
<dbReference type="RefSeq" id="XP_049264189.1">
    <property type="nucleotide sequence ID" value="XM_049406278.1"/>
</dbReference>
<dbReference type="GeneID" id="73469319"/>
<proteinExistence type="predicted"/>
<name>A0A8J5QJ13_9ASCO</name>
<dbReference type="OrthoDB" id="4023585at2759"/>
<evidence type="ECO:0000313" key="3">
    <source>
        <dbReference type="Proteomes" id="UP000694255"/>
    </source>
</evidence>
<evidence type="ECO:0000256" key="1">
    <source>
        <dbReference type="SAM" id="MobiDB-lite"/>
    </source>
</evidence>